<feature type="transmembrane region" description="Helical" evidence="5">
    <location>
        <begin position="476"/>
        <end position="496"/>
    </location>
</feature>
<feature type="transmembrane region" description="Helical" evidence="5">
    <location>
        <begin position="231"/>
        <end position="251"/>
    </location>
</feature>
<comment type="caution">
    <text evidence="7">The sequence shown here is derived from an EMBL/GenBank/DDBJ whole genome shotgun (WGS) entry which is preliminary data.</text>
</comment>
<feature type="transmembrane region" description="Helical" evidence="5">
    <location>
        <begin position="111"/>
        <end position="130"/>
    </location>
</feature>
<organism evidence="7 8">
    <name type="scientific">Monosporascus ibericus</name>
    <dbReference type="NCBI Taxonomy" id="155417"/>
    <lineage>
        <taxon>Eukaryota</taxon>
        <taxon>Fungi</taxon>
        <taxon>Dikarya</taxon>
        <taxon>Ascomycota</taxon>
        <taxon>Pezizomycotina</taxon>
        <taxon>Sordariomycetes</taxon>
        <taxon>Xylariomycetidae</taxon>
        <taxon>Xylariales</taxon>
        <taxon>Xylariales incertae sedis</taxon>
        <taxon>Monosporascus</taxon>
    </lineage>
</organism>
<evidence type="ECO:0000256" key="3">
    <source>
        <dbReference type="ARBA" id="ARBA00022989"/>
    </source>
</evidence>
<feature type="transmembrane region" description="Helical" evidence="5">
    <location>
        <begin position="176"/>
        <end position="193"/>
    </location>
</feature>
<keyword evidence="4 5" id="KW-0472">Membrane</keyword>
<dbReference type="InterPro" id="IPR011701">
    <property type="entry name" value="MFS"/>
</dbReference>
<comment type="subcellular location">
    <subcellularLocation>
        <location evidence="1">Membrane</location>
        <topology evidence="1">Multi-pass membrane protein</topology>
    </subcellularLocation>
</comment>
<evidence type="ECO:0000256" key="2">
    <source>
        <dbReference type="ARBA" id="ARBA00022692"/>
    </source>
</evidence>
<dbReference type="STRING" id="155417.A0A4Q4T0G5"/>
<dbReference type="OrthoDB" id="3936150at2759"/>
<evidence type="ECO:0000256" key="1">
    <source>
        <dbReference type="ARBA" id="ARBA00004141"/>
    </source>
</evidence>
<evidence type="ECO:0000259" key="6">
    <source>
        <dbReference type="PROSITE" id="PS50850"/>
    </source>
</evidence>
<dbReference type="PANTHER" id="PTHR23502">
    <property type="entry name" value="MAJOR FACILITATOR SUPERFAMILY"/>
    <property type="match status" value="1"/>
</dbReference>
<gene>
    <name evidence="7" type="ORF">DL764_008459</name>
</gene>
<keyword evidence="2 5" id="KW-0812">Transmembrane</keyword>
<keyword evidence="3 5" id="KW-1133">Transmembrane helix</keyword>
<evidence type="ECO:0000256" key="5">
    <source>
        <dbReference type="SAM" id="Phobius"/>
    </source>
</evidence>
<dbReference type="Gene3D" id="1.20.1250.20">
    <property type="entry name" value="MFS general substrate transporter like domains"/>
    <property type="match status" value="1"/>
</dbReference>
<dbReference type="Pfam" id="PF07690">
    <property type="entry name" value="MFS_1"/>
    <property type="match status" value="1"/>
</dbReference>
<sequence length="513" mass="56421">MSAAMDIEYVEMVPVPVPVPVSAPPPASAATAAGEETRDNAEAARRAAEDARDAYMWPWTIDPENPVNWSSGKKYFHLLVCFFVAFAASMGASIVSAAHEQIMAEFNVSSTAAFVPITVYLLGLSLGPVAGLSLTQIAGRKAVWYVSIISGSTFCIAATLAHSFSWFCIARFISGYFYGPGLFNTAGVIAEVFEGEARSVASCIVSLSPLVGSAIGPAIGVALLTRLAWRWTQYFVALLSLFNLVLAKLSSDTYHQRLLRRRYIRLGLDVAQLPTPAALFRGLIELTILRPLLMLGTEPLVGLLSLYVACMFAIPFVFFGGLFWVFQTDYGYTFWECRRIFYALGSGCVVGMFIPLISSVWYRFKYLRRFRPASIHPESHILPAMIGSVLIPIGLFWFGWSAHLSVDRNIFPLIGVALFGAGNVSLFISAVLYHRDVYLRANWPSAAAAHFFACHALAAFFPLFALQLYQKLGVEWATSVLGFLAVAMMPLPFVFFKYGRALRARSGYETVVE</sequence>
<dbReference type="AlphaFoldDB" id="A0A4Q4T0G5"/>
<evidence type="ECO:0000256" key="4">
    <source>
        <dbReference type="ARBA" id="ARBA00023136"/>
    </source>
</evidence>
<evidence type="ECO:0000313" key="8">
    <source>
        <dbReference type="Proteomes" id="UP000293360"/>
    </source>
</evidence>
<dbReference type="InterPro" id="IPR036259">
    <property type="entry name" value="MFS_trans_sf"/>
</dbReference>
<feature type="transmembrane region" description="Helical" evidence="5">
    <location>
        <begin position="410"/>
        <end position="433"/>
    </location>
</feature>
<dbReference type="GO" id="GO:0005886">
    <property type="term" value="C:plasma membrane"/>
    <property type="evidence" value="ECO:0007669"/>
    <property type="project" value="TreeGrafter"/>
</dbReference>
<name>A0A4Q4T0G5_9PEZI</name>
<accession>A0A4Q4T0G5</accession>
<dbReference type="GO" id="GO:0015606">
    <property type="term" value="F:spermidine transmembrane transporter activity"/>
    <property type="evidence" value="ECO:0007669"/>
    <property type="project" value="TreeGrafter"/>
</dbReference>
<dbReference type="EMBL" id="QJNU01000663">
    <property type="protein sequence ID" value="RYO90340.1"/>
    <property type="molecule type" value="Genomic_DNA"/>
</dbReference>
<dbReference type="SUPFAM" id="SSF103473">
    <property type="entry name" value="MFS general substrate transporter"/>
    <property type="match status" value="1"/>
</dbReference>
<reference evidence="7 8" key="1">
    <citation type="submission" date="2018-06" db="EMBL/GenBank/DDBJ databases">
        <title>Complete Genomes of Monosporascus.</title>
        <authorList>
            <person name="Robinson A.J."/>
            <person name="Natvig D.O."/>
        </authorList>
    </citation>
    <scope>NUCLEOTIDE SEQUENCE [LARGE SCALE GENOMIC DNA]</scope>
    <source>
        <strain evidence="7 8">CBS 110550</strain>
    </source>
</reference>
<feature type="transmembrane region" description="Helical" evidence="5">
    <location>
        <begin position="340"/>
        <end position="361"/>
    </location>
</feature>
<dbReference type="Proteomes" id="UP000293360">
    <property type="component" value="Unassembled WGS sequence"/>
</dbReference>
<feature type="transmembrane region" description="Helical" evidence="5">
    <location>
        <begin position="381"/>
        <end position="398"/>
    </location>
</feature>
<feature type="domain" description="Major facilitator superfamily (MFS) profile" evidence="6">
    <location>
        <begin position="77"/>
        <end position="502"/>
    </location>
</feature>
<dbReference type="PANTHER" id="PTHR23502:SF182">
    <property type="entry name" value="POLYAMINE TRANSPORTER, PUTATIVE-RELATED"/>
    <property type="match status" value="1"/>
</dbReference>
<feature type="transmembrane region" description="Helical" evidence="5">
    <location>
        <begin position="75"/>
        <end position="99"/>
    </location>
</feature>
<feature type="transmembrane region" description="Helical" evidence="5">
    <location>
        <begin position="142"/>
        <end position="164"/>
    </location>
</feature>
<protein>
    <recommendedName>
        <fullName evidence="6">Major facilitator superfamily (MFS) profile domain-containing protein</fullName>
    </recommendedName>
</protein>
<dbReference type="InterPro" id="IPR020846">
    <property type="entry name" value="MFS_dom"/>
</dbReference>
<dbReference type="PROSITE" id="PS50850">
    <property type="entry name" value="MFS"/>
    <property type="match status" value="1"/>
</dbReference>
<feature type="transmembrane region" description="Helical" evidence="5">
    <location>
        <begin position="300"/>
        <end position="325"/>
    </location>
</feature>
<feature type="transmembrane region" description="Helical" evidence="5">
    <location>
        <begin position="445"/>
        <end position="464"/>
    </location>
</feature>
<dbReference type="GO" id="GO:0000297">
    <property type="term" value="F:spermine transmembrane transporter activity"/>
    <property type="evidence" value="ECO:0007669"/>
    <property type="project" value="TreeGrafter"/>
</dbReference>
<keyword evidence="8" id="KW-1185">Reference proteome</keyword>
<feature type="transmembrane region" description="Helical" evidence="5">
    <location>
        <begin position="200"/>
        <end position="225"/>
    </location>
</feature>
<proteinExistence type="predicted"/>
<evidence type="ECO:0000313" key="7">
    <source>
        <dbReference type="EMBL" id="RYO90340.1"/>
    </source>
</evidence>